<proteinExistence type="predicted"/>
<sequence length="156" mass="17723">MNFVGRPLSSLELLPDVQYFFGLPFHPQYENRYTLEEKTLSLTIMQYLANFIRSGNPNNPYKFSRKATGFAPSWPLFRADSGGENYKELTASLKNRKGLKEAECSFWADYVKTLRASTDCRRDQPIPSEASNRLGAEPVLKTTPTKPADENVAYSK</sequence>
<evidence type="ECO:0000313" key="1">
    <source>
        <dbReference type="EMBL" id="KAH8003596.1"/>
    </source>
</evidence>
<gene>
    <name evidence="1" type="ORF">K3G42_021164</name>
</gene>
<accession>A0ACB8FEU8</accession>
<comment type="caution">
    <text evidence="1">The sequence shown here is derived from an EMBL/GenBank/DDBJ whole genome shotgun (WGS) entry which is preliminary data.</text>
</comment>
<dbReference type="Proteomes" id="UP000827872">
    <property type="component" value="Linkage Group LG09"/>
</dbReference>
<reference evidence="1" key="1">
    <citation type="submission" date="2021-08" db="EMBL/GenBank/DDBJ databases">
        <title>The first chromosome-level gecko genome reveals the dynamic sex chromosomes of Neotropical dwarf geckos (Sphaerodactylidae: Sphaerodactylus).</title>
        <authorList>
            <person name="Pinto B.J."/>
            <person name="Keating S.E."/>
            <person name="Gamble T."/>
        </authorList>
    </citation>
    <scope>NUCLEOTIDE SEQUENCE</scope>
    <source>
        <strain evidence="1">TG3544</strain>
    </source>
</reference>
<organism evidence="1 2">
    <name type="scientific">Sphaerodactylus townsendi</name>
    <dbReference type="NCBI Taxonomy" id="933632"/>
    <lineage>
        <taxon>Eukaryota</taxon>
        <taxon>Metazoa</taxon>
        <taxon>Chordata</taxon>
        <taxon>Craniata</taxon>
        <taxon>Vertebrata</taxon>
        <taxon>Euteleostomi</taxon>
        <taxon>Lepidosauria</taxon>
        <taxon>Squamata</taxon>
        <taxon>Bifurcata</taxon>
        <taxon>Gekkota</taxon>
        <taxon>Sphaerodactylidae</taxon>
        <taxon>Sphaerodactylus</taxon>
    </lineage>
</organism>
<dbReference type="EMBL" id="CM037622">
    <property type="protein sequence ID" value="KAH8003596.1"/>
    <property type="molecule type" value="Genomic_DNA"/>
</dbReference>
<protein>
    <submittedName>
        <fullName evidence="1">Uncharacterized protein</fullName>
    </submittedName>
</protein>
<keyword evidence="2" id="KW-1185">Reference proteome</keyword>
<name>A0ACB8FEU8_9SAUR</name>
<evidence type="ECO:0000313" key="2">
    <source>
        <dbReference type="Proteomes" id="UP000827872"/>
    </source>
</evidence>